<dbReference type="Pfam" id="PF00173">
    <property type="entry name" value="Cyt-b5"/>
    <property type="match status" value="1"/>
</dbReference>
<dbReference type="AlphaFoldDB" id="A0A9N8DIM1"/>
<dbReference type="Proteomes" id="UP001153069">
    <property type="component" value="Unassembled WGS sequence"/>
</dbReference>
<dbReference type="SUPFAM" id="SSF55856">
    <property type="entry name" value="Cytochrome b5-like heme/steroid binding domain"/>
    <property type="match status" value="1"/>
</dbReference>
<dbReference type="Gene3D" id="3.10.120.10">
    <property type="entry name" value="Cytochrome b5-like heme/steroid binding domain"/>
    <property type="match status" value="1"/>
</dbReference>
<evidence type="ECO:0000259" key="3">
    <source>
        <dbReference type="SMART" id="SM01117"/>
    </source>
</evidence>
<protein>
    <submittedName>
        <fullName evidence="4">Cytochrome b5-like Heme/Steroid binding domain</fullName>
    </submittedName>
</protein>
<evidence type="ECO:0000256" key="1">
    <source>
        <dbReference type="ARBA" id="ARBA00038357"/>
    </source>
</evidence>
<feature type="domain" description="Cytochrome b5 heme-binding" evidence="3">
    <location>
        <begin position="67"/>
        <end position="161"/>
    </location>
</feature>
<name>A0A9N8DIM1_9STRA</name>
<gene>
    <name evidence="4" type="ORF">SEMRO_178_G078060.1</name>
</gene>
<dbReference type="InterPro" id="IPR001199">
    <property type="entry name" value="Cyt_B5-like_heme/steroid-bd"/>
</dbReference>
<dbReference type="GO" id="GO:0016020">
    <property type="term" value="C:membrane"/>
    <property type="evidence" value="ECO:0007669"/>
    <property type="project" value="TreeGrafter"/>
</dbReference>
<evidence type="ECO:0000256" key="2">
    <source>
        <dbReference type="SAM" id="Phobius"/>
    </source>
</evidence>
<sequence>MSNKAANTAVKLLTATTGVAGASGLYLLYDYKTCHPMRKIKYEPREGLVRLHNSCVNQLPYSVYTKMSLRDLESFNGKNGNGTYFSAAGKIYDVSTSDMFASAYSRWAGRDATVALAKMSLKPEDISRTDIWKSLDESDQKSLVSWLSYFDEKYYIRGRLKEYYEEDNNGSGNQQ</sequence>
<proteinExistence type="inferred from homology"/>
<keyword evidence="2" id="KW-1133">Transmembrane helix</keyword>
<reference evidence="4" key="1">
    <citation type="submission" date="2020-06" db="EMBL/GenBank/DDBJ databases">
        <authorList>
            <consortium name="Plant Systems Biology data submission"/>
        </authorList>
    </citation>
    <scope>NUCLEOTIDE SEQUENCE</scope>
    <source>
        <strain evidence="4">D6</strain>
    </source>
</reference>
<dbReference type="PANTHER" id="PTHR10281:SF76">
    <property type="entry name" value="CALCUTTA CUP-RELATED"/>
    <property type="match status" value="1"/>
</dbReference>
<dbReference type="PANTHER" id="PTHR10281">
    <property type="entry name" value="MEMBRANE-ASSOCIATED PROGESTERONE RECEPTOR COMPONENT-RELATED"/>
    <property type="match status" value="1"/>
</dbReference>
<keyword evidence="2" id="KW-0812">Transmembrane</keyword>
<keyword evidence="2" id="KW-0472">Membrane</keyword>
<evidence type="ECO:0000313" key="4">
    <source>
        <dbReference type="EMBL" id="CAB9503852.1"/>
    </source>
</evidence>
<comment type="caution">
    <text evidence="4">The sequence shown here is derived from an EMBL/GenBank/DDBJ whole genome shotgun (WGS) entry which is preliminary data.</text>
</comment>
<comment type="similarity">
    <text evidence="1">Belongs to the cytochrome b5 family. MAPR subfamily.</text>
</comment>
<accession>A0A9N8DIM1</accession>
<keyword evidence="5" id="KW-1185">Reference proteome</keyword>
<dbReference type="EMBL" id="CAICTM010000177">
    <property type="protein sequence ID" value="CAB9503852.1"/>
    <property type="molecule type" value="Genomic_DNA"/>
</dbReference>
<dbReference type="OrthoDB" id="899at2759"/>
<dbReference type="InterPro" id="IPR050577">
    <property type="entry name" value="MAPR/NEUFC/NENF-like"/>
</dbReference>
<dbReference type="GO" id="GO:0012505">
    <property type="term" value="C:endomembrane system"/>
    <property type="evidence" value="ECO:0007669"/>
    <property type="project" value="TreeGrafter"/>
</dbReference>
<organism evidence="4 5">
    <name type="scientific">Seminavis robusta</name>
    <dbReference type="NCBI Taxonomy" id="568900"/>
    <lineage>
        <taxon>Eukaryota</taxon>
        <taxon>Sar</taxon>
        <taxon>Stramenopiles</taxon>
        <taxon>Ochrophyta</taxon>
        <taxon>Bacillariophyta</taxon>
        <taxon>Bacillariophyceae</taxon>
        <taxon>Bacillariophycidae</taxon>
        <taxon>Naviculales</taxon>
        <taxon>Naviculaceae</taxon>
        <taxon>Seminavis</taxon>
    </lineage>
</organism>
<evidence type="ECO:0000313" key="5">
    <source>
        <dbReference type="Proteomes" id="UP001153069"/>
    </source>
</evidence>
<feature type="transmembrane region" description="Helical" evidence="2">
    <location>
        <begin position="12"/>
        <end position="29"/>
    </location>
</feature>
<dbReference type="InterPro" id="IPR036400">
    <property type="entry name" value="Cyt_B5-like_heme/steroid_sf"/>
</dbReference>
<dbReference type="SMART" id="SM01117">
    <property type="entry name" value="Cyt-b5"/>
    <property type="match status" value="1"/>
</dbReference>